<proteinExistence type="predicted"/>
<feature type="domain" description="Amidohydrolase-related" evidence="1">
    <location>
        <begin position="299"/>
        <end position="476"/>
    </location>
</feature>
<dbReference type="GO" id="GO:0016787">
    <property type="term" value="F:hydrolase activity"/>
    <property type="evidence" value="ECO:0007669"/>
    <property type="project" value="InterPro"/>
</dbReference>
<name>A0A3B0TRR1_9ZZZZ</name>
<evidence type="ECO:0000259" key="1">
    <source>
        <dbReference type="Pfam" id="PF04909"/>
    </source>
</evidence>
<accession>A0A3B0TRR1</accession>
<dbReference type="InterPro" id="IPR032466">
    <property type="entry name" value="Metal_Hydrolase"/>
</dbReference>
<gene>
    <name evidence="2" type="ORF">MNBD_BACTEROID01-379</name>
</gene>
<dbReference type="Pfam" id="PF04909">
    <property type="entry name" value="Amidohydro_2"/>
    <property type="match status" value="1"/>
</dbReference>
<evidence type="ECO:0000313" key="2">
    <source>
        <dbReference type="EMBL" id="VAW21315.1"/>
    </source>
</evidence>
<dbReference type="PANTHER" id="PTHR43383:SF2">
    <property type="entry name" value="AMIDOHYDROLASE 2 FAMILY PROTEIN"/>
    <property type="match status" value="1"/>
</dbReference>
<dbReference type="AlphaFoldDB" id="A0A3B0TRR1"/>
<protein>
    <recommendedName>
        <fullName evidence="1">Amidohydrolase-related domain-containing protein</fullName>
    </recommendedName>
</protein>
<dbReference type="SUPFAM" id="SSF51556">
    <property type="entry name" value="Metallo-dependent hydrolases"/>
    <property type="match status" value="1"/>
</dbReference>
<sequence>MQTKKKYPISRRNFIKVSAATTAGVSMFPFGSCNKDNQYEIPAGVNPAIWPEVSKIPFIDTHEHIIDESIRLGNGENFLQADDWTVLFGHYFHHDFVSSGMPLDIYRQLFSSKVGPLKKWGLLEPYWDNVKHTSYGLSVRHTLRLLYGIGEINKESIAVLQERYNELKKPGFYKYVLHDVANIESCQVNTLWDKPVNETESPLLLMQDIGISGMFSAFSWSKDVGPQIKLLSGPAKIKVKTLKDWYRVVDWWFEKYGKYAVAAKSVNAYRRNIDYDRVGFDEASPIFSKRVNNPVLNEEEEKKLEDHLFWYTTQVAADHTLPIKVHTGYYSGYDYMHLTNVSQNPAYAAEMCLHGRAGGRKFVFLHIAYPYQDEMVAVAKHYSNAYVDLAWAWIIDHVATRQFLKQYLTAAPVNKIFCFGGDYIPVELTVGHAYVARLGISQVLTELVDEGYYSEEEAIEVAWKIMYKNAREFYRLDEKEKLLKDVKWGASDYAKKRENPWKKY</sequence>
<dbReference type="InterPro" id="IPR006680">
    <property type="entry name" value="Amidohydro-rel"/>
</dbReference>
<organism evidence="2">
    <name type="scientific">hydrothermal vent metagenome</name>
    <dbReference type="NCBI Taxonomy" id="652676"/>
    <lineage>
        <taxon>unclassified sequences</taxon>
        <taxon>metagenomes</taxon>
        <taxon>ecological metagenomes</taxon>
    </lineage>
</organism>
<reference evidence="2" key="1">
    <citation type="submission" date="2018-06" db="EMBL/GenBank/DDBJ databases">
        <authorList>
            <person name="Zhirakovskaya E."/>
        </authorList>
    </citation>
    <scope>NUCLEOTIDE SEQUENCE</scope>
</reference>
<dbReference type="Gene3D" id="3.20.20.140">
    <property type="entry name" value="Metal-dependent hydrolases"/>
    <property type="match status" value="1"/>
</dbReference>
<dbReference type="EMBL" id="UOEP01000141">
    <property type="protein sequence ID" value="VAW21315.1"/>
    <property type="molecule type" value="Genomic_DNA"/>
</dbReference>
<dbReference type="PANTHER" id="PTHR43383">
    <property type="entry name" value="NODULIN 6"/>
    <property type="match status" value="1"/>
</dbReference>